<dbReference type="EMBL" id="DVNH01000005">
    <property type="protein sequence ID" value="HIU51113.1"/>
    <property type="molecule type" value="Genomic_DNA"/>
</dbReference>
<dbReference type="AlphaFoldDB" id="A0A9D1S988"/>
<proteinExistence type="predicted"/>
<sequence length="326" mass="38635">MHIHELAQKYRQGISKTWDDIRVLKHLYISLGRDKVFDPKYYFGNEGTMKKIYMLAERKRHDKTFGTDTRELICYSLANKFKQLVEDEEFSEYGFQCEVTVPINIGDHVSNIIQLRNHVRVEADLQLDCEYIQTGRKTRNFFIIDHSLSQEEKQREMLKIDQDIHYIQEESDYKDHAIERLEQKIKGKELNERIEILVSDPEINQLSDRIGYVEFYQYYKGIMQQIASPKEFGHQVYLLHCCKQKDPEKRTEEDYTSCLYVSTSKKSNVYLLSRKDMKYKRVDLTTIPTLTESGLQIGLKPKENGAKMLRREVERAIKEQRLGPGR</sequence>
<gene>
    <name evidence="1" type="ORF">IAB70_00580</name>
</gene>
<evidence type="ECO:0000313" key="2">
    <source>
        <dbReference type="Proteomes" id="UP000824093"/>
    </source>
</evidence>
<organism evidence="1 2">
    <name type="scientific">Candidatus Merdicola faecigallinarum</name>
    <dbReference type="NCBI Taxonomy" id="2840862"/>
    <lineage>
        <taxon>Bacteria</taxon>
        <taxon>Bacillati</taxon>
        <taxon>Bacillota</taxon>
        <taxon>Clostridia</taxon>
        <taxon>Candidatus Merdicola</taxon>
    </lineage>
</organism>
<protein>
    <submittedName>
        <fullName evidence="1">Uncharacterized protein</fullName>
    </submittedName>
</protein>
<reference evidence="1" key="2">
    <citation type="journal article" date="2021" name="PeerJ">
        <title>Extensive microbial diversity within the chicken gut microbiome revealed by metagenomics and culture.</title>
        <authorList>
            <person name="Gilroy R."/>
            <person name="Ravi A."/>
            <person name="Getino M."/>
            <person name="Pursley I."/>
            <person name="Horton D.L."/>
            <person name="Alikhan N.F."/>
            <person name="Baker D."/>
            <person name="Gharbi K."/>
            <person name="Hall N."/>
            <person name="Watson M."/>
            <person name="Adriaenssens E.M."/>
            <person name="Foster-Nyarko E."/>
            <person name="Jarju S."/>
            <person name="Secka A."/>
            <person name="Antonio M."/>
            <person name="Oren A."/>
            <person name="Chaudhuri R.R."/>
            <person name="La Ragione R."/>
            <person name="Hildebrand F."/>
            <person name="Pallen M.J."/>
        </authorList>
    </citation>
    <scope>NUCLEOTIDE SEQUENCE</scope>
    <source>
        <strain evidence="1">CHK195-15760</strain>
    </source>
</reference>
<evidence type="ECO:0000313" key="1">
    <source>
        <dbReference type="EMBL" id="HIU51113.1"/>
    </source>
</evidence>
<accession>A0A9D1S988</accession>
<comment type="caution">
    <text evidence="1">The sequence shown here is derived from an EMBL/GenBank/DDBJ whole genome shotgun (WGS) entry which is preliminary data.</text>
</comment>
<dbReference type="Proteomes" id="UP000824093">
    <property type="component" value="Unassembled WGS sequence"/>
</dbReference>
<reference evidence="1" key="1">
    <citation type="submission" date="2020-10" db="EMBL/GenBank/DDBJ databases">
        <authorList>
            <person name="Gilroy R."/>
        </authorList>
    </citation>
    <scope>NUCLEOTIDE SEQUENCE</scope>
    <source>
        <strain evidence="1">CHK195-15760</strain>
    </source>
</reference>
<name>A0A9D1S988_9FIRM</name>